<dbReference type="RefSeq" id="WP_075974161.1">
    <property type="nucleotide sequence ID" value="NZ_MKQR01000007.1"/>
</dbReference>
<evidence type="ECO:0000313" key="5">
    <source>
        <dbReference type="Proteomes" id="UP000186040"/>
    </source>
</evidence>
<feature type="region of interest" description="Disordered" evidence="1">
    <location>
        <begin position="307"/>
        <end position="390"/>
    </location>
</feature>
<sequence>MIIDLPNTTTSKVNSKLVHVREQGGATTLGRVLTLVIVTDDGERTEEAIDAANDASREHPCRVIVVARGAKRAAARLDAQIRVGGDAGASEVVVLRLYGALADEGASCVIPLLLPDAPVVAWWPFEAPAKPAEDPVGRLAQRRITDSATDKNPIKALEVRQRYYTDGDTDLAWTRLTLWRAVLAASLDLPPHEKVTGAAVTGEGDSPSTDLLAGWLAATLRVPVKRIKATDGEGIISVVLERKSGPIELTRPDGRVGTLTQPGQPARRVALQRREVRDCLTEELRRLDPDEIYEDTLKGLGKIVRSRASARTRPDPERTADVAAQAPTLSAARAAQVAKAKKTEGGAAQEAGATPAAKADPKPKADAKAEGKAPRKAATTRPRTRAAAAK</sequence>
<proteinExistence type="predicted"/>
<dbReference type="PANTHER" id="PTHR38658:SF1">
    <property type="entry name" value="OXPP CYCLE PROTEIN OPCA-RELATED"/>
    <property type="match status" value="1"/>
</dbReference>
<name>A0A1Q9LS05_9PSEU</name>
<dbReference type="Pfam" id="PF20171">
    <property type="entry name" value="OpcA_G6PD_C"/>
    <property type="match status" value="1"/>
</dbReference>
<gene>
    <name evidence="4" type="ORF">BJP25_13150</name>
</gene>
<dbReference type="InterPro" id="IPR004555">
    <property type="entry name" value="G6PDH_assembly_OpcA"/>
</dbReference>
<reference evidence="4 5" key="1">
    <citation type="submission" date="2016-10" db="EMBL/GenBank/DDBJ databases">
        <title>The Draft Genome Sequence of Actinokineospora bangkokensis 44EHWT reveals the biosynthetic pathway of antifungal compounds Thailandins with unusual extender unit butylmalonyl-CoA.</title>
        <authorList>
            <person name="Greule A."/>
            <person name="Intra B."/>
            <person name="Flemming S."/>
            <person name="Rommel M.G."/>
            <person name="Panbangred W."/>
            <person name="Bechthold A."/>
        </authorList>
    </citation>
    <scope>NUCLEOTIDE SEQUENCE [LARGE SCALE GENOMIC DNA]</scope>
    <source>
        <strain evidence="4 5">44EHW</strain>
    </source>
</reference>
<feature type="domain" description="Glucose-6-phosphate dehydrogenase assembly protein OpcA C-terminal" evidence="3">
    <location>
        <begin position="167"/>
        <end position="297"/>
    </location>
</feature>
<dbReference type="InterPro" id="IPR046802">
    <property type="entry name" value="OpcA_G6PD_C"/>
</dbReference>
<evidence type="ECO:0000256" key="1">
    <source>
        <dbReference type="SAM" id="MobiDB-lite"/>
    </source>
</evidence>
<dbReference type="NCBIfam" id="TIGR00534">
    <property type="entry name" value="OpcA"/>
    <property type="match status" value="1"/>
</dbReference>
<comment type="caution">
    <text evidence="4">The sequence shown here is derived from an EMBL/GenBank/DDBJ whole genome shotgun (WGS) entry which is preliminary data.</text>
</comment>
<evidence type="ECO:0000259" key="2">
    <source>
        <dbReference type="Pfam" id="PF10128"/>
    </source>
</evidence>
<dbReference type="Pfam" id="PF10128">
    <property type="entry name" value="OpcA_G6PD_assem"/>
    <property type="match status" value="1"/>
</dbReference>
<protein>
    <submittedName>
        <fullName evidence="4">Glucose-6-phosphate dehydrogenase assembly protein OpcA</fullName>
    </submittedName>
</protein>
<dbReference type="STRING" id="1193682.BJP25_13150"/>
<accession>A0A1Q9LS05</accession>
<organism evidence="4 5">
    <name type="scientific">Actinokineospora bangkokensis</name>
    <dbReference type="NCBI Taxonomy" id="1193682"/>
    <lineage>
        <taxon>Bacteria</taxon>
        <taxon>Bacillati</taxon>
        <taxon>Actinomycetota</taxon>
        <taxon>Actinomycetes</taxon>
        <taxon>Pseudonocardiales</taxon>
        <taxon>Pseudonocardiaceae</taxon>
        <taxon>Actinokineospora</taxon>
    </lineage>
</organism>
<dbReference type="OrthoDB" id="128564at2"/>
<dbReference type="PANTHER" id="PTHR38658">
    <property type="entry name" value="OXPP CYCLE PROTEIN OPCA-RELATED"/>
    <property type="match status" value="1"/>
</dbReference>
<dbReference type="AlphaFoldDB" id="A0A1Q9LS05"/>
<evidence type="ECO:0000259" key="3">
    <source>
        <dbReference type="Pfam" id="PF20171"/>
    </source>
</evidence>
<feature type="domain" description="Glucose-6-phosphate dehydrogenase assembly protein OpcA N-terminal" evidence="2">
    <location>
        <begin position="52"/>
        <end position="161"/>
    </location>
</feature>
<feature type="compositionally biased region" description="Low complexity" evidence="1">
    <location>
        <begin position="376"/>
        <end position="390"/>
    </location>
</feature>
<keyword evidence="5" id="KW-1185">Reference proteome</keyword>
<feature type="compositionally biased region" description="Basic and acidic residues" evidence="1">
    <location>
        <begin position="359"/>
        <end position="373"/>
    </location>
</feature>
<evidence type="ECO:0000313" key="4">
    <source>
        <dbReference type="EMBL" id="OLR94784.1"/>
    </source>
</evidence>
<dbReference type="Proteomes" id="UP000186040">
    <property type="component" value="Unassembled WGS sequence"/>
</dbReference>
<feature type="compositionally biased region" description="Low complexity" evidence="1">
    <location>
        <begin position="345"/>
        <end position="358"/>
    </location>
</feature>
<dbReference type="EMBL" id="MKQR01000007">
    <property type="protein sequence ID" value="OLR94784.1"/>
    <property type="molecule type" value="Genomic_DNA"/>
</dbReference>
<dbReference type="InterPro" id="IPR046801">
    <property type="entry name" value="OpcA_G6PD_N"/>
</dbReference>